<reference evidence="1" key="1">
    <citation type="submission" date="2020-01" db="EMBL/GenBank/DDBJ databases">
        <authorList>
            <person name="Mishra B."/>
        </authorList>
    </citation>
    <scope>NUCLEOTIDE SEQUENCE [LARGE SCALE GENOMIC DNA]</scope>
</reference>
<organism evidence="1 2">
    <name type="scientific">Microthlaspi erraticum</name>
    <dbReference type="NCBI Taxonomy" id="1685480"/>
    <lineage>
        <taxon>Eukaryota</taxon>
        <taxon>Viridiplantae</taxon>
        <taxon>Streptophyta</taxon>
        <taxon>Embryophyta</taxon>
        <taxon>Tracheophyta</taxon>
        <taxon>Spermatophyta</taxon>
        <taxon>Magnoliopsida</taxon>
        <taxon>eudicotyledons</taxon>
        <taxon>Gunneridae</taxon>
        <taxon>Pentapetalae</taxon>
        <taxon>rosids</taxon>
        <taxon>malvids</taxon>
        <taxon>Brassicales</taxon>
        <taxon>Brassicaceae</taxon>
        <taxon>Coluteocarpeae</taxon>
        <taxon>Microthlaspi</taxon>
    </lineage>
</organism>
<proteinExistence type="predicted"/>
<dbReference type="AlphaFoldDB" id="A0A6D2LR10"/>
<sequence length="120" mass="13761">MENLNLKSSRVQLLFNKNLIAAQEIQPFSLTKTEARLEPIHLISLIPNSLPVKDEMELQRQVENNKVVYEVEGTFKVKAYFGFLHFSSTLVGRCVIEMVSPPTRSTPFYLNLVVLCMFDI</sequence>
<accession>A0A6D2LR10</accession>
<protein>
    <submittedName>
        <fullName evidence="1">Uncharacterized protein</fullName>
    </submittedName>
</protein>
<dbReference type="EMBL" id="CACVBM020001940">
    <property type="protein sequence ID" value="CAA7062647.1"/>
    <property type="molecule type" value="Genomic_DNA"/>
</dbReference>
<comment type="caution">
    <text evidence="1">The sequence shown here is derived from an EMBL/GenBank/DDBJ whole genome shotgun (WGS) entry which is preliminary data.</text>
</comment>
<gene>
    <name evidence="1" type="ORF">MERR_LOCUS49883</name>
</gene>
<name>A0A6D2LR10_9BRAS</name>
<evidence type="ECO:0000313" key="2">
    <source>
        <dbReference type="Proteomes" id="UP000467841"/>
    </source>
</evidence>
<dbReference type="Proteomes" id="UP000467841">
    <property type="component" value="Unassembled WGS sequence"/>
</dbReference>
<keyword evidence="2" id="KW-1185">Reference proteome</keyword>
<evidence type="ECO:0000313" key="1">
    <source>
        <dbReference type="EMBL" id="CAA7062647.1"/>
    </source>
</evidence>